<organism evidence="1 2">
    <name type="scientific">Candidatus Uhrbacteria bacterium RIFCSPHIGHO2_12_FULL_60_25</name>
    <dbReference type="NCBI Taxonomy" id="1802399"/>
    <lineage>
        <taxon>Bacteria</taxon>
        <taxon>Candidatus Uhriibacteriota</taxon>
    </lineage>
</organism>
<dbReference type="Proteomes" id="UP000176603">
    <property type="component" value="Unassembled WGS sequence"/>
</dbReference>
<dbReference type="AlphaFoldDB" id="A0A1F7UM60"/>
<name>A0A1F7UM60_9BACT</name>
<protein>
    <submittedName>
        <fullName evidence="1">Uncharacterized protein</fullName>
    </submittedName>
</protein>
<comment type="caution">
    <text evidence="1">The sequence shown here is derived from an EMBL/GenBank/DDBJ whole genome shotgun (WGS) entry which is preliminary data.</text>
</comment>
<dbReference type="EMBL" id="MGEH01000011">
    <property type="protein sequence ID" value="OGL79366.1"/>
    <property type="molecule type" value="Genomic_DNA"/>
</dbReference>
<evidence type="ECO:0000313" key="1">
    <source>
        <dbReference type="EMBL" id="OGL79366.1"/>
    </source>
</evidence>
<reference evidence="1 2" key="1">
    <citation type="journal article" date="2016" name="Nat. Commun.">
        <title>Thousands of microbial genomes shed light on interconnected biogeochemical processes in an aquifer system.</title>
        <authorList>
            <person name="Anantharaman K."/>
            <person name="Brown C.T."/>
            <person name="Hug L.A."/>
            <person name="Sharon I."/>
            <person name="Castelle C.J."/>
            <person name="Probst A.J."/>
            <person name="Thomas B.C."/>
            <person name="Singh A."/>
            <person name="Wilkins M.J."/>
            <person name="Karaoz U."/>
            <person name="Brodie E.L."/>
            <person name="Williams K.H."/>
            <person name="Hubbard S.S."/>
            <person name="Banfield J.F."/>
        </authorList>
    </citation>
    <scope>NUCLEOTIDE SEQUENCE [LARGE SCALE GENOMIC DNA]</scope>
</reference>
<accession>A0A1F7UM60</accession>
<evidence type="ECO:0000313" key="2">
    <source>
        <dbReference type="Proteomes" id="UP000176603"/>
    </source>
</evidence>
<sequence>MQTGASNMKATERIIRHNHRRTRGVARKIIEEHDLHPELFTDDDVVGRTVYQDLIDYVWPTVVTLTPRVLGEIASSGKGQPAKRIGTRVPDPPSGTTFMDVNGSTQFWIQAHWDGLAILRVIAASAIIAEICDELGIDARRYASVPRYISSALN</sequence>
<proteinExistence type="predicted"/>
<gene>
    <name evidence="1" type="ORF">A3E39_04060</name>
</gene>